<feature type="transmembrane region" description="Helical" evidence="2">
    <location>
        <begin position="223"/>
        <end position="250"/>
    </location>
</feature>
<dbReference type="Proteomes" id="UP000241818">
    <property type="component" value="Unassembled WGS sequence"/>
</dbReference>
<accession>A0A2T3B333</accession>
<evidence type="ECO:0000313" key="4">
    <source>
        <dbReference type="EMBL" id="PSS20035.1"/>
    </source>
</evidence>
<name>A0A2T3B333_AMORE</name>
<feature type="compositionally biased region" description="Polar residues" evidence="1">
    <location>
        <begin position="112"/>
        <end position="137"/>
    </location>
</feature>
<feature type="signal peptide" evidence="3">
    <location>
        <begin position="1"/>
        <end position="18"/>
    </location>
</feature>
<keyword evidence="3" id="KW-0732">Signal</keyword>
<dbReference type="EMBL" id="KZ679010">
    <property type="protein sequence ID" value="PSS20035.1"/>
    <property type="molecule type" value="Genomic_DNA"/>
</dbReference>
<evidence type="ECO:0000256" key="1">
    <source>
        <dbReference type="SAM" id="MobiDB-lite"/>
    </source>
</evidence>
<proteinExistence type="predicted"/>
<keyword evidence="2" id="KW-0472">Membrane</keyword>
<reference evidence="4 5" key="1">
    <citation type="journal article" date="2018" name="New Phytol.">
        <title>Comparative genomics and transcriptomics depict ericoid mycorrhizal fungi as versatile saprotrophs and plant mutualists.</title>
        <authorList>
            <person name="Martino E."/>
            <person name="Morin E."/>
            <person name="Grelet G.A."/>
            <person name="Kuo A."/>
            <person name="Kohler A."/>
            <person name="Daghino S."/>
            <person name="Barry K.W."/>
            <person name="Cichocki N."/>
            <person name="Clum A."/>
            <person name="Dockter R.B."/>
            <person name="Hainaut M."/>
            <person name="Kuo R.C."/>
            <person name="LaButti K."/>
            <person name="Lindahl B.D."/>
            <person name="Lindquist E.A."/>
            <person name="Lipzen A."/>
            <person name="Khouja H.R."/>
            <person name="Magnuson J."/>
            <person name="Murat C."/>
            <person name="Ohm R.A."/>
            <person name="Singer S.W."/>
            <person name="Spatafora J.W."/>
            <person name="Wang M."/>
            <person name="Veneault-Fourrey C."/>
            <person name="Henrissat B."/>
            <person name="Grigoriev I.V."/>
            <person name="Martin F.M."/>
            <person name="Perotto S."/>
        </authorList>
    </citation>
    <scope>NUCLEOTIDE SEQUENCE [LARGE SCALE GENOMIC DNA]</scope>
    <source>
        <strain evidence="4 5">ATCC 22711</strain>
    </source>
</reference>
<evidence type="ECO:0000256" key="3">
    <source>
        <dbReference type="SAM" id="SignalP"/>
    </source>
</evidence>
<protein>
    <recommendedName>
        <fullName evidence="6">Extracellular membrane protein CFEM domain-containing protein</fullName>
    </recommendedName>
</protein>
<evidence type="ECO:0000256" key="2">
    <source>
        <dbReference type="SAM" id="Phobius"/>
    </source>
</evidence>
<organism evidence="4 5">
    <name type="scientific">Amorphotheca resinae ATCC 22711</name>
    <dbReference type="NCBI Taxonomy" id="857342"/>
    <lineage>
        <taxon>Eukaryota</taxon>
        <taxon>Fungi</taxon>
        <taxon>Dikarya</taxon>
        <taxon>Ascomycota</taxon>
        <taxon>Pezizomycotina</taxon>
        <taxon>Leotiomycetes</taxon>
        <taxon>Helotiales</taxon>
        <taxon>Amorphothecaceae</taxon>
        <taxon>Amorphotheca</taxon>
    </lineage>
</organism>
<gene>
    <name evidence="4" type="ORF">M430DRAFT_228511</name>
</gene>
<feature type="compositionally biased region" description="Basic and acidic residues" evidence="1">
    <location>
        <begin position="306"/>
        <end position="318"/>
    </location>
</feature>
<dbReference type="RefSeq" id="XP_024721305.1">
    <property type="nucleotide sequence ID" value="XM_024864779.1"/>
</dbReference>
<feature type="region of interest" description="Disordered" evidence="1">
    <location>
        <begin position="106"/>
        <end position="155"/>
    </location>
</feature>
<sequence>MRSILIALLVAKAVFVCATGNGCSDKNLEELATGRPCGDKDTISKCLGASLSLGQSNRIQHCFVAGGCDEADAMVGAAWSEDKCPEYGDSDIQELRRREIQSIITETRKAESTASIPSRIDANTTPKPSSPRTAQTISLRAASSTTSQSRASPAILTRDASTTTPLVCFTTTMITTSYCSVSVGKTICHSTITASPTCAPGIICQKDSEGHDICMQRDDHVPLAGIVIIAVFSACIIGFTISMFISSALARRARKRQQLQRTAIAPGVYGGGGGGGRAMADVEAVKGFLNKGQSEANLPLISSEGRSNEYNEQYDRPRQTTGGSNTTPLPPLPPLRLHQGFEALQ</sequence>
<feature type="compositionally biased region" description="Low complexity" evidence="1">
    <location>
        <begin position="138"/>
        <end position="154"/>
    </location>
</feature>
<keyword evidence="2" id="KW-0812">Transmembrane</keyword>
<feature type="region of interest" description="Disordered" evidence="1">
    <location>
        <begin position="300"/>
        <end position="345"/>
    </location>
</feature>
<dbReference type="InParanoid" id="A0A2T3B333"/>
<dbReference type="GeneID" id="36572860"/>
<evidence type="ECO:0008006" key="6">
    <source>
        <dbReference type="Google" id="ProtNLM"/>
    </source>
</evidence>
<dbReference type="OrthoDB" id="3630276at2759"/>
<dbReference type="AlphaFoldDB" id="A0A2T3B333"/>
<keyword evidence="2" id="KW-1133">Transmembrane helix</keyword>
<keyword evidence="5" id="KW-1185">Reference proteome</keyword>
<evidence type="ECO:0000313" key="5">
    <source>
        <dbReference type="Proteomes" id="UP000241818"/>
    </source>
</evidence>
<feature type="chain" id="PRO_5015616832" description="Extracellular membrane protein CFEM domain-containing protein" evidence="3">
    <location>
        <begin position="19"/>
        <end position="345"/>
    </location>
</feature>